<protein>
    <submittedName>
        <fullName evidence="2">S-adenosyl-L-methionine-dependent methyltransferase</fullName>
    </submittedName>
</protein>
<dbReference type="SUPFAM" id="SSF53335">
    <property type="entry name" value="S-adenosyl-L-methionine-dependent methyltransferases"/>
    <property type="match status" value="1"/>
</dbReference>
<dbReference type="RefSeq" id="XP_025353097.1">
    <property type="nucleotide sequence ID" value="XM_025497899.1"/>
</dbReference>
<keyword evidence="2" id="KW-0808">Transferase</keyword>
<dbReference type="PANTHER" id="PTHR43861">
    <property type="entry name" value="TRANS-ACONITATE 2-METHYLTRANSFERASE-RELATED"/>
    <property type="match status" value="1"/>
</dbReference>
<dbReference type="EMBL" id="KZ819605">
    <property type="protein sequence ID" value="PWN32795.1"/>
    <property type="molecule type" value="Genomic_DNA"/>
</dbReference>
<dbReference type="InterPro" id="IPR025714">
    <property type="entry name" value="Methyltranfer_dom"/>
</dbReference>
<dbReference type="PANTHER" id="PTHR43861:SF1">
    <property type="entry name" value="TRANS-ACONITATE 2-METHYLTRANSFERASE"/>
    <property type="match status" value="1"/>
</dbReference>
<evidence type="ECO:0000313" key="2">
    <source>
        <dbReference type="EMBL" id="PWN32795.1"/>
    </source>
</evidence>
<evidence type="ECO:0000259" key="1">
    <source>
        <dbReference type="Pfam" id="PF13847"/>
    </source>
</evidence>
<dbReference type="Pfam" id="PF13847">
    <property type="entry name" value="Methyltransf_31"/>
    <property type="match status" value="1"/>
</dbReference>
<dbReference type="GO" id="GO:0032259">
    <property type="term" value="P:methylation"/>
    <property type="evidence" value="ECO:0007669"/>
    <property type="project" value="UniProtKB-KW"/>
</dbReference>
<proteinExistence type="predicted"/>
<feature type="domain" description="Methyltransferase" evidence="1">
    <location>
        <begin position="62"/>
        <end position="177"/>
    </location>
</feature>
<dbReference type="GeneID" id="37019680"/>
<sequence>MSASTFHQSDNAEVYRTNTSFVSYVDLVIERARILTDNHSLLVKVFSDENTKAVLTLLDPQPGEVILDVGCGSGEITAKIHSIVSQPGPNGKTGKVIGVDKSEDMIKAASKGNSSETLEYFFCDGHELQPWLVKTGKQGTFDKVFSNAALHWMSRDPAAVVHGMFDALKPGGTMAVEFGGHMNAIGVVSGLHSILAKKGVDAKSVHPWYFPTPKQYSIILQNAGFQSPDTAYLFPRPTPLPKGSGIKGWLKTFSGHFLNALPTEQDRIDALQELEDMLKVDMYDEQEDEWTLMYVRLRIRAKKP</sequence>
<dbReference type="GO" id="GO:0008168">
    <property type="term" value="F:methyltransferase activity"/>
    <property type="evidence" value="ECO:0007669"/>
    <property type="project" value="UniProtKB-KW"/>
</dbReference>
<dbReference type="OrthoDB" id="10017101at2759"/>
<keyword evidence="3" id="KW-1185">Reference proteome</keyword>
<dbReference type="Gene3D" id="3.40.50.150">
    <property type="entry name" value="Vaccinia Virus protein VP39"/>
    <property type="match status" value="1"/>
</dbReference>
<dbReference type="Proteomes" id="UP000245771">
    <property type="component" value="Unassembled WGS sequence"/>
</dbReference>
<dbReference type="InParanoid" id="A0A316VB60"/>
<dbReference type="AlphaFoldDB" id="A0A316VB60"/>
<dbReference type="InterPro" id="IPR029063">
    <property type="entry name" value="SAM-dependent_MTases_sf"/>
</dbReference>
<organism evidence="2 3">
    <name type="scientific">Meira miltonrushii</name>
    <dbReference type="NCBI Taxonomy" id="1280837"/>
    <lineage>
        <taxon>Eukaryota</taxon>
        <taxon>Fungi</taxon>
        <taxon>Dikarya</taxon>
        <taxon>Basidiomycota</taxon>
        <taxon>Ustilaginomycotina</taxon>
        <taxon>Exobasidiomycetes</taxon>
        <taxon>Exobasidiales</taxon>
        <taxon>Brachybasidiaceae</taxon>
        <taxon>Meira</taxon>
    </lineage>
</organism>
<keyword evidence="2" id="KW-0489">Methyltransferase</keyword>
<name>A0A316VB60_9BASI</name>
<dbReference type="STRING" id="1280837.A0A316VB60"/>
<gene>
    <name evidence="2" type="ORF">FA14DRAFT_157492</name>
</gene>
<reference evidence="2 3" key="1">
    <citation type="journal article" date="2018" name="Mol. Biol. Evol.">
        <title>Broad Genomic Sampling Reveals a Smut Pathogenic Ancestry of the Fungal Clade Ustilaginomycotina.</title>
        <authorList>
            <person name="Kijpornyongpan T."/>
            <person name="Mondo S.J."/>
            <person name="Barry K."/>
            <person name="Sandor L."/>
            <person name="Lee J."/>
            <person name="Lipzen A."/>
            <person name="Pangilinan J."/>
            <person name="LaButti K."/>
            <person name="Hainaut M."/>
            <person name="Henrissat B."/>
            <person name="Grigoriev I.V."/>
            <person name="Spatafora J.W."/>
            <person name="Aime M.C."/>
        </authorList>
    </citation>
    <scope>NUCLEOTIDE SEQUENCE [LARGE SCALE GENOMIC DNA]</scope>
    <source>
        <strain evidence="2 3">MCA 3882</strain>
    </source>
</reference>
<accession>A0A316VB60</accession>
<dbReference type="CDD" id="cd02440">
    <property type="entry name" value="AdoMet_MTases"/>
    <property type="match status" value="1"/>
</dbReference>
<evidence type="ECO:0000313" key="3">
    <source>
        <dbReference type="Proteomes" id="UP000245771"/>
    </source>
</evidence>